<evidence type="ECO:0000313" key="1">
    <source>
        <dbReference type="EMBL" id="MPM82023.1"/>
    </source>
</evidence>
<reference evidence="1" key="1">
    <citation type="submission" date="2019-08" db="EMBL/GenBank/DDBJ databases">
        <authorList>
            <person name="Kucharzyk K."/>
            <person name="Murdoch R.W."/>
            <person name="Higgins S."/>
            <person name="Loffler F."/>
        </authorList>
    </citation>
    <scope>NUCLEOTIDE SEQUENCE</scope>
</reference>
<protein>
    <submittedName>
        <fullName evidence="1">Uncharacterized protein</fullName>
    </submittedName>
</protein>
<name>A0A645CYS8_9ZZZZ</name>
<comment type="caution">
    <text evidence="1">The sequence shown here is derived from an EMBL/GenBank/DDBJ whole genome shotgun (WGS) entry which is preliminary data.</text>
</comment>
<organism evidence="1">
    <name type="scientific">bioreactor metagenome</name>
    <dbReference type="NCBI Taxonomy" id="1076179"/>
    <lineage>
        <taxon>unclassified sequences</taxon>
        <taxon>metagenomes</taxon>
        <taxon>ecological metagenomes</taxon>
    </lineage>
</organism>
<accession>A0A645CYS8</accession>
<proteinExistence type="predicted"/>
<sequence length="135" mass="15238">MPASLWAASMMKPRSAATARPMWARCRAVLSPLSARPEAATLCCCWTRWISWATTSGATPRQHCLKSWTASRTAPSGIIFSKFPLTFPTCFSSPPQIRPRPFRGLFWTVWRSLSLPVIQTRKSCRSPNGFYSQRK</sequence>
<dbReference type="EMBL" id="VSSQ01031216">
    <property type="protein sequence ID" value="MPM82023.1"/>
    <property type="molecule type" value="Genomic_DNA"/>
</dbReference>
<gene>
    <name evidence="1" type="ORF">SDC9_129081</name>
</gene>
<dbReference type="AlphaFoldDB" id="A0A645CYS8"/>